<organism evidence="1 2">
    <name type="scientific">Polaromonas jejuensis</name>
    <dbReference type="NCBI Taxonomy" id="457502"/>
    <lineage>
        <taxon>Bacteria</taxon>
        <taxon>Pseudomonadati</taxon>
        <taxon>Pseudomonadota</taxon>
        <taxon>Betaproteobacteria</taxon>
        <taxon>Burkholderiales</taxon>
        <taxon>Comamonadaceae</taxon>
        <taxon>Polaromonas</taxon>
    </lineage>
</organism>
<name>A0ABW0QCP5_9BURK</name>
<dbReference type="Proteomes" id="UP001596084">
    <property type="component" value="Unassembled WGS sequence"/>
</dbReference>
<gene>
    <name evidence="1" type="ORF">ACFPP7_13565</name>
</gene>
<proteinExistence type="predicted"/>
<protein>
    <submittedName>
        <fullName evidence="1">Uncharacterized protein</fullName>
    </submittedName>
</protein>
<keyword evidence="2" id="KW-1185">Reference proteome</keyword>
<sequence>MAESRIPPLAGTSKKAAFAWLTALHKAGLLFCLDDKPQDIVTIADGSQTFSTEEAQEITQILNRLFGKHGDELHGLAFEVLSKTFHTYAERSAFKTMYG</sequence>
<reference evidence="2" key="1">
    <citation type="journal article" date="2019" name="Int. J. Syst. Evol. Microbiol.">
        <title>The Global Catalogue of Microorganisms (GCM) 10K type strain sequencing project: providing services to taxonomists for standard genome sequencing and annotation.</title>
        <authorList>
            <consortium name="The Broad Institute Genomics Platform"/>
            <consortium name="The Broad Institute Genome Sequencing Center for Infectious Disease"/>
            <person name="Wu L."/>
            <person name="Ma J."/>
        </authorList>
    </citation>
    <scope>NUCLEOTIDE SEQUENCE [LARGE SCALE GENOMIC DNA]</scope>
    <source>
        <strain evidence="2">CGMCC 4.7277</strain>
    </source>
</reference>
<accession>A0ABW0QCP5</accession>
<dbReference type="RefSeq" id="WP_068834424.1">
    <property type="nucleotide sequence ID" value="NZ_JBHSMX010000020.1"/>
</dbReference>
<comment type="caution">
    <text evidence="1">The sequence shown here is derived from an EMBL/GenBank/DDBJ whole genome shotgun (WGS) entry which is preliminary data.</text>
</comment>
<evidence type="ECO:0000313" key="2">
    <source>
        <dbReference type="Proteomes" id="UP001596084"/>
    </source>
</evidence>
<evidence type="ECO:0000313" key="1">
    <source>
        <dbReference type="EMBL" id="MFC5521932.1"/>
    </source>
</evidence>
<dbReference type="EMBL" id="JBHSMX010000020">
    <property type="protein sequence ID" value="MFC5521932.1"/>
    <property type="molecule type" value="Genomic_DNA"/>
</dbReference>